<keyword evidence="6 8" id="KW-0456">Lyase</keyword>
<dbReference type="GO" id="GO:0046872">
    <property type="term" value="F:metal ion binding"/>
    <property type="evidence" value="ECO:0007669"/>
    <property type="project" value="UniProtKB-KW"/>
</dbReference>
<dbReference type="EMBL" id="MVDD01000005">
    <property type="protein sequence ID" value="PKQ63525.1"/>
    <property type="molecule type" value="Genomic_DNA"/>
</dbReference>
<comment type="cofactor">
    <cofactor evidence="8 10">
        <name>Zn(2+)</name>
        <dbReference type="ChEBI" id="CHEBI:29105"/>
    </cofactor>
    <text evidence="8 10">Binds 1 zinc ion per subunit.</text>
</comment>
<feature type="binding site" evidence="10">
    <location>
        <position position="16"/>
    </location>
    <ligand>
        <name>Zn(2+)</name>
        <dbReference type="ChEBI" id="CHEBI:29105"/>
    </ligand>
</feature>
<dbReference type="PIRSF" id="PIRSF006113">
    <property type="entry name" value="PTP_synth"/>
    <property type="match status" value="1"/>
</dbReference>
<feature type="active site" description="Proton acceptor" evidence="9">
    <location>
        <position position="25"/>
    </location>
</feature>
<evidence type="ECO:0000256" key="3">
    <source>
        <dbReference type="ARBA" id="ARBA00018141"/>
    </source>
</evidence>
<dbReference type="GO" id="GO:0070497">
    <property type="term" value="F:6-carboxytetrahydropterin synthase activity"/>
    <property type="evidence" value="ECO:0007669"/>
    <property type="project" value="UniProtKB-EC"/>
</dbReference>
<comment type="caution">
    <text evidence="11">The sequence shown here is derived from an EMBL/GenBank/DDBJ whole genome shotgun (WGS) entry which is preliminary data.</text>
</comment>
<evidence type="ECO:0000256" key="8">
    <source>
        <dbReference type="PIRNR" id="PIRNR006113"/>
    </source>
</evidence>
<keyword evidence="8" id="KW-0671">Queuosine biosynthesis</keyword>
<keyword evidence="4 8" id="KW-0479">Metal-binding</keyword>
<dbReference type="Gene3D" id="3.30.479.10">
    <property type="entry name" value="6-pyruvoyl tetrahydropterin synthase/QueD"/>
    <property type="match status" value="1"/>
</dbReference>
<feature type="active site" description="Charge relay system" evidence="9">
    <location>
        <position position="135"/>
    </location>
</feature>
<dbReference type="UniPathway" id="UPA00391"/>
<evidence type="ECO:0000313" key="11">
    <source>
        <dbReference type="EMBL" id="PKQ63525.1"/>
    </source>
</evidence>
<evidence type="ECO:0000256" key="2">
    <source>
        <dbReference type="ARBA" id="ARBA00008900"/>
    </source>
</evidence>
<proteinExistence type="inferred from homology"/>
<evidence type="ECO:0000256" key="5">
    <source>
        <dbReference type="ARBA" id="ARBA00022833"/>
    </source>
</evidence>
<dbReference type="RefSeq" id="WP_101261116.1">
    <property type="nucleotide sequence ID" value="NZ_MVDD01000005.1"/>
</dbReference>
<evidence type="ECO:0000256" key="10">
    <source>
        <dbReference type="PIRSR" id="PIRSR006113-2"/>
    </source>
</evidence>
<comment type="similarity">
    <text evidence="2 8">Belongs to the PTPS family. QueD subfamily.</text>
</comment>
<comment type="pathway">
    <text evidence="1 8">Purine metabolism; 7-cyano-7-deazaguanine biosynthesis.</text>
</comment>
<evidence type="ECO:0000313" key="12">
    <source>
        <dbReference type="Proteomes" id="UP000233535"/>
    </source>
</evidence>
<feature type="binding site" evidence="10">
    <location>
        <position position="31"/>
    </location>
    <ligand>
        <name>Zn(2+)</name>
        <dbReference type="ChEBI" id="CHEBI:29105"/>
    </ligand>
</feature>
<keyword evidence="5 8" id="KW-0862">Zinc</keyword>
<evidence type="ECO:0000256" key="7">
    <source>
        <dbReference type="ARBA" id="ARBA00048807"/>
    </source>
</evidence>
<evidence type="ECO:0000256" key="9">
    <source>
        <dbReference type="PIRSR" id="PIRSR006113-1"/>
    </source>
</evidence>
<dbReference type="SUPFAM" id="SSF55620">
    <property type="entry name" value="Tetrahydrobiopterin biosynthesis enzymes-like"/>
    <property type="match status" value="1"/>
</dbReference>
<evidence type="ECO:0000256" key="6">
    <source>
        <dbReference type="ARBA" id="ARBA00023239"/>
    </source>
</evidence>
<dbReference type="PANTHER" id="PTHR12589:SF7">
    <property type="entry name" value="6-PYRUVOYL TETRAHYDROBIOPTERIN SYNTHASE"/>
    <property type="match status" value="1"/>
</dbReference>
<dbReference type="GO" id="GO:0008616">
    <property type="term" value="P:tRNA queuosine(34) biosynthetic process"/>
    <property type="evidence" value="ECO:0007669"/>
    <property type="project" value="UniProtKB-KW"/>
</dbReference>
<dbReference type="Proteomes" id="UP000233535">
    <property type="component" value="Unassembled WGS sequence"/>
</dbReference>
<reference evidence="11 12" key="1">
    <citation type="journal article" date="2017" name="Front. Microbiol.">
        <title>Labilibaculum manganireducens gen. nov., sp. nov. and Labilibaculum filiforme sp. nov., Novel Bacteroidetes Isolated from Subsurface Sediments of the Baltic Sea.</title>
        <authorList>
            <person name="Vandieken V."/>
            <person name="Marshall I.P."/>
            <person name="Niemann H."/>
            <person name="Engelen B."/>
            <person name="Cypionka H."/>
        </authorList>
    </citation>
    <scope>NUCLEOTIDE SEQUENCE [LARGE SCALE GENOMIC DNA]</scope>
    <source>
        <strain evidence="11 12">59.16B</strain>
    </source>
</reference>
<evidence type="ECO:0000256" key="4">
    <source>
        <dbReference type="ARBA" id="ARBA00022723"/>
    </source>
</evidence>
<feature type="active site" description="Charge relay system" evidence="9">
    <location>
        <position position="75"/>
    </location>
</feature>
<name>A0A2N3HZN5_9BACT</name>
<protein>
    <recommendedName>
        <fullName evidence="3 8">6-carboxy-5,6,7,8-tetrahydropterin synthase</fullName>
        <ecNumber evidence="8">4.-.-.-</ecNumber>
    </recommendedName>
</protein>
<organism evidence="11 12">
    <name type="scientific">Labilibaculum filiforme</name>
    <dbReference type="NCBI Taxonomy" id="1940526"/>
    <lineage>
        <taxon>Bacteria</taxon>
        <taxon>Pseudomonadati</taxon>
        <taxon>Bacteroidota</taxon>
        <taxon>Bacteroidia</taxon>
        <taxon>Marinilabiliales</taxon>
        <taxon>Marinifilaceae</taxon>
        <taxon>Labilibaculum</taxon>
    </lineage>
</organism>
<evidence type="ECO:0000256" key="1">
    <source>
        <dbReference type="ARBA" id="ARBA00005061"/>
    </source>
</evidence>
<gene>
    <name evidence="11" type="ORF">BZG02_09125</name>
</gene>
<accession>A0A2N3HZN5</accession>
<dbReference type="EC" id="4.-.-.-" evidence="8"/>
<dbReference type="InterPro" id="IPR038418">
    <property type="entry name" value="6-PTP_synth/QueD_sf"/>
</dbReference>
<dbReference type="AlphaFoldDB" id="A0A2N3HZN5"/>
<keyword evidence="12" id="KW-1185">Reference proteome</keyword>
<feature type="binding site" evidence="10">
    <location>
        <position position="29"/>
    </location>
    <ligand>
        <name>Zn(2+)</name>
        <dbReference type="ChEBI" id="CHEBI:29105"/>
    </ligand>
</feature>
<comment type="catalytic activity">
    <reaction evidence="7 8">
        <text>7,8-dihydroneopterin 3'-triphosphate + H2O = 6-carboxy-5,6,7,8-tetrahydropterin + triphosphate + acetaldehyde + 2 H(+)</text>
        <dbReference type="Rhea" id="RHEA:27966"/>
        <dbReference type="ChEBI" id="CHEBI:15343"/>
        <dbReference type="ChEBI" id="CHEBI:15377"/>
        <dbReference type="ChEBI" id="CHEBI:15378"/>
        <dbReference type="ChEBI" id="CHEBI:18036"/>
        <dbReference type="ChEBI" id="CHEBI:58462"/>
        <dbReference type="ChEBI" id="CHEBI:61032"/>
        <dbReference type="EC" id="4.1.2.50"/>
    </reaction>
</comment>
<dbReference type="Pfam" id="PF01242">
    <property type="entry name" value="PTPS"/>
    <property type="match status" value="1"/>
</dbReference>
<dbReference type="InterPro" id="IPR007115">
    <property type="entry name" value="6-PTP_synth/QueD"/>
</dbReference>
<dbReference type="OrthoDB" id="9804698at2"/>
<dbReference type="PANTHER" id="PTHR12589">
    <property type="entry name" value="PYRUVOYL TETRAHYDROBIOPTERIN SYNTHASE"/>
    <property type="match status" value="1"/>
</dbReference>
<sequence>MAKVRLTKEFRFEMAHALWNYDGLCKNIHGHSYILFVTVIGEPITDTNNSKLGMVMDFGDLKKIVAEEIVDQLDHSVVLSKATPNLEQLNIEQMFDRFFITDYQPTCENMIVDFAEKIRIRLPLEVKLHSLKLHETATSFAEWYADDNE</sequence>